<dbReference type="EMBL" id="BSST01000001">
    <property type="protein sequence ID" value="GLX78854.1"/>
    <property type="molecule type" value="Genomic_DNA"/>
</dbReference>
<sequence>MKKRINTLSLAVCLNLFLVACGGSSGGGKTIEPTEPVTEPPTPTPIVDHSGLTPLVADEISEQEYLAGGDATLFVANKDAFSTRPQAIADNFQHDGFFTSGDHLFRTPHSDIGPLLNTGTCQGCHENDGRGVVPKTPLDPMLSMLVKIGDDTGAADPVYGDQIQPFAEQSFTSADFDSGLSLHNGSVNGTELYGEAFPFVEYQMIEGKYPDGNGYQLRKPIYKVRDLSFGPFKADIHFSPRVAPQAFGVGLLAEIPAENILKLADENDANGDGISGRASMVTEAVSGQQKLGRFAYKAQNPTVLQQTAGAYNGDIGISTSVFSGEPCTEQQIACQMIAEQESKVGTEVDFTDRELALVEFYTRVLGVPARRGYDADNNLWQDDIKAGRQLFFASNCVGCHTPRHVTGIAPGSVLGQLTLTGLQDNAEPIAMLSEQTIFPYTDLLLHDMGGSCQVTRETIDQQVCHDDSEQCLYVQRCEGLADGLVQGDASGSEWKTPALWGLGLVQTVNPESTFLHDGRARTIEEAILWHGGEAQASKEAFMALSLTERQQLLAFLGSL</sequence>
<dbReference type="SUPFAM" id="SSF46626">
    <property type="entry name" value="Cytochrome c"/>
    <property type="match status" value="1"/>
</dbReference>
<organism evidence="8 9">
    <name type="scientific">Thalassotalea insulae</name>
    <dbReference type="NCBI Taxonomy" id="2056778"/>
    <lineage>
        <taxon>Bacteria</taxon>
        <taxon>Pseudomonadati</taxon>
        <taxon>Pseudomonadota</taxon>
        <taxon>Gammaproteobacteria</taxon>
        <taxon>Alteromonadales</taxon>
        <taxon>Colwelliaceae</taxon>
        <taxon>Thalassotalea</taxon>
    </lineage>
</organism>
<protein>
    <submittedName>
        <fullName evidence="8">Thiol oxidoreductase</fullName>
    </submittedName>
</protein>
<evidence type="ECO:0000259" key="7">
    <source>
        <dbReference type="PROSITE" id="PS51007"/>
    </source>
</evidence>
<evidence type="ECO:0000313" key="9">
    <source>
        <dbReference type="Proteomes" id="UP001157186"/>
    </source>
</evidence>
<feature type="region of interest" description="Disordered" evidence="5">
    <location>
        <begin position="28"/>
        <end position="48"/>
    </location>
</feature>
<dbReference type="InterPro" id="IPR010538">
    <property type="entry name" value="DHOR"/>
</dbReference>
<evidence type="ECO:0000313" key="8">
    <source>
        <dbReference type="EMBL" id="GLX78854.1"/>
    </source>
</evidence>
<keyword evidence="3 4" id="KW-0408">Iron</keyword>
<keyword evidence="9" id="KW-1185">Reference proteome</keyword>
<evidence type="ECO:0000256" key="6">
    <source>
        <dbReference type="SAM" id="SignalP"/>
    </source>
</evidence>
<proteinExistence type="predicted"/>
<dbReference type="PANTHER" id="PTHR30600:SF4">
    <property type="entry name" value="CYTOCHROME C DOMAIN-CONTAINING PROTEIN"/>
    <property type="match status" value="1"/>
</dbReference>
<dbReference type="Pfam" id="PF06537">
    <property type="entry name" value="DHOR"/>
    <property type="match status" value="2"/>
</dbReference>
<dbReference type="Proteomes" id="UP001157186">
    <property type="component" value="Unassembled WGS sequence"/>
</dbReference>
<name>A0ABQ6GT87_9GAMM</name>
<accession>A0ABQ6GT87</accession>
<dbReference type="InterPro" id="IPR036909">
    <property type="entry name" value="Cyt_c-like_dom_sf"/>
</dbReference>
<evidence type="ECO:0000256" key="4">
    <source>
        <dbReference type="PROSITE-ProRule" id="PRU00433"/>
    </source>
</evidence>
<dbReference type="InterPro" id="IPR051395">
    <property type="entry name" value="Cytochrome_c_Peroxidase/MauG"/>
</dbReference>
<evidence type="ECO:0000256" key="5">
    <source>
        <dbReference type="SAM" id="MobiDB-lite"/>
    </source>
</evidence>
<keyword evidence="6" id="KW-0732">Signal</keyword>
<dbReference type="PROSITE" id="PS51007">
    <property type="entry name" value="CYTC"/>
    <property type="match status" value="1"/>
</dbReference>
<reference evidence="8 9" key="1">
    <citation type="submission" date="2023-03" db="EMBL/GenBank/DDBJ databases">
        <title>Draft genome sequence of Thalassotalea insulae KCTC 62186T.</title>
        <authorList>
            <person name="Sawabe T."/>
        </authorList>
    </citation>
    <scope>NUCLEOTIDE SEQUENCE [LARGE SCALE GENOMIC DNA]</scope>
    <source>
        <strain evidence="8 9">KCTC 62186</strain>
    </source>
</reference>
<dbReference type="PROSITE" id="PS51257">
    <property type="entry name" value="PROKAR_LIPOPROTEIN"/>
    <property type="match status" value="1"/>
</dbReference>
<evidence type="ECO:0000256" key="3">
    <source>
        <dbReference type="ARBA" id="ARBA00023004"/>
    </source>
</evidence>
<dbReference type="Gene3D" id="1.10.760.10">
    <property type="entry name" value="Cytochrome c-like domain"/>
    <property type="match status" value="1"/>
</dbReference>
<feature type="signal peptide" evidence="6">
    <location>
        <begin position="1"/>
        <end position="25"/>
    </location>
</feature>
<dbReference type="RefSeq" id="WP_284244732.1">
    <property type="nucleotide sequence ID" value="NZ_BSST01000001.1"/>
</dbReference>
<dbReference type="PIRSF" id="PIRSF028099">
    <property type="entry name" value="DUF1111"/>
    <property type="match status" value="1"/>
</dbReference>
<keyword evidence="2 4" id="KW-0479">Metal-binding</keyword>
<dbReference type="InterPro" id="IPR009056">
    <property type="entry name" value="Cyt_c-like_dom"/>
</dbReference>
<feature type="domain" description="Cytochrome c" evidence="7">
    <location>
        <begin position="382"/>
        <end position="559"/>
    </location>
</feature>
<feature type="chain" id="PRO_5046225737" evidence="6">
    <location>
        <begin position="26"/>
        <end position="559"/>
    </location>
</feature>
<comment type="caution">
    <text evidence="8">The sequence shown here is derived from an EMBL/GenBank/DDBJ whole genome shotgun (WGS) entry which is preliminary data.</text>
</comment>
<keyword evidence="1 4" id="KW-0349">Heme</keyword>
<evidence type="ECO:0000256" key="2">
    <source>
        <dbReference type="ARBA" id="ARBA00022723"/>
    </source>
</evidence>
<evidence type="ECO:0000256" key="1">
    <source>
        <dbReference type="ARBA" id="ARBA00022617"/>
    </source>
</evidence>
<dbReference type="PANTHER" id="PTHR30600">
    <property type="entry name" value="CYTOCHROME C PEROXIDASE-RELATED"/>
    <property type="match status" value="1"/>
</dbReference>
<gene>
    <name evidence="8" type="ORF">tinsulaeT_21940</name>
</gene>